<accession>A0A1H5VX54</accession>
<keyword evidence="1 4" id="KW-0436">Ligase</keyword>
<dbReference type="NCBIfam" id="TIGR02050">
    <property type="entry name" value="gshA_cyan_rel"/>
    <property type="match status" value="1"/>
</dbReference>
<dbReference type="Gene3D" id="3.30.590.20">
    <property type="match status" value="1"/>
</dbReference>
<evidence type="ECO:0000313" key="5">
    <source>
        <dbReference type="EMBL" id="SEF91834.1"/>
    </source>
</evidence>
<dbReference type="EMBL" id="FNVK01000015">
    <property type="protein sequence ID" value="SEF91834.1"/>
    <property type="molecule type" value="Genomic_DNA"/>
</dbReference>
<dbReference type="AlphaFoldDB" id="A0A1H5VX54"/>
<dbReference type="SMR" id="A0A1H5VX54"/>
<evidence type="ECO:0000256" key="4">
    <source>
        <dbReference type="HAMAP-Rule" id="MF_01609"/>
    </source>
</evidence>
<evidence type="ECO:0000256" key="2">
    <source>
        <dbReference type="ARBA" id="ARBA00022741"/>
    </source>
</evidence>
<dbReference type="EC" id="6.3.2.2" evidence="4"/>
<dbReference type="Pfam" id="PF04107">
    <property type="entry name" value="GCS2"/>
    <property type="match status" value="1"/>
</dbReference>
<evidence type="ECO:0000256" key="3">
    <source>
        <dbReference type="ARBA" id="ARBA00022840"/>
    </source>
</evidence>
<dbReference type="KEGG" id="nmu:Nmul_A1548"/>
<dbReference type="InterPro" id="IPR011793">
    <property type="entry name" value="YbdK"/>
</dbReference>
<dbReference type="InterPro" id="IPR050141">
    <property type="entry name" value="GCL_type2/YbdK_subfam"/>
</dbReference>
<protein>
    <recommendedName>
        <fullName evidence="4">Putative glutamate--cysteine ligase 2</fullName>
        <ecNumber evidence="4">6.3.2.2</ecNumber>
    </recommendedName>
    <alternativeName>
        <fullName evidence="4">Gamma-glutamylcysteine synthetase 2</fullName>
        <shortName evidence="4">GCS 2</shortName>
        <shortName evidence="4">Gamma-GCS 2</shortName>
    </alternativeName>
</protein>
<dbReference type="GO" id="GO:0004357">
    <property type="term" value="F:glutamate-cysteine ligase activity"/>
    <property type="evidence" value="ECO:0007669"/>
    <property type="project" value="UniProtKB-EC"/>
</dbReference>
<comment type="function">
    <text evidence="4">ATP-dependent carboxylate-amine ligase which exhibits weak glutamate--cysteine ligase activity.</text>
</comment>
<dbReference type="HAMAP" id="MF_01609">
    <property type="entry name" value="Glu_cys_ligase_2"/>
    <property type="match status" value="1"/>
</dbReference>
<dbReference type="InterPro" id="IPR006336">
    <property type="entry name" value="GCS2"/>
</dbReference>
<dbReference type="GO" id="GO:0005524">
    <property type="term" value="F:ATP binding"/>
    <property type="evidence" value="ECO:0007669"/>
    <property type="project" value="UniProtKB-KW"/>
</dbReference>
<reference evidence="5 6" key="1">
    <citation type="submission" date="2016-10" db="EMBL/GenBank/DDBJ databases">
        <authorList>
            <person name="de Groot N.N."/>
        </authorList>
    </citation>
    <scope>NUCLEOTIDE SEQUENCE [LARGE SCALE GENOMIC DNA]</scope>
    <source>
        <strain evidence="5 6">Nl13</strain>
    </source>
</reference>
<dbReference type="PANTHER" id="PTHR36510">
    <property type="entry name" value="GLUTAMATE--CYSTEINE LIGASE 2-RELATED"/>
    <property type="match status" value="1"/>
</dbReference>
<dbReference type="NCBIfam" id="NF010040">
    <property type="entry name" value="PRK13516.1"/>
    <property type="match status" value="1"/>
</dbReference>
<evidence type="ECO:0000313" key="6">
    <source>
        <dbReference type="Proteomes" id="UP000236751"/>
    </source>
</evidence>
<name>A0A1H5VX54_NITMU</name>
<keyword evidence="2 4" id="KW-0547">Nucleotide-binding</keyword>
<dbReference type="OrthoDB" id="9769628at2"/>
<organism evidence="5 6">
    <name type="scientific">Nitrosospira multiformis (strain ATCC 25196 / NCIMB 11849 / C 71)</name>
    <dbReference type="NCBI Taxonomy" id="323848"/>
    <lineage>
        <taxon>Bacteria</taxon>
        <taxon>Pseudomonadati</taxon>
        <taxon>Pseudomonadota</taxon>
        <taxon>Betaproteobacteria</taxon>
        <taxon>Nitrosomonadales</taxon>
        <taxon>Nitrosomonadaceae</taxon>
        <taxon>Nitrosospira</taxon>
    </lineage>
</organism>
<dbReference type="RefSeq" id="WP_011380880.1">
    <property type="nucleotide sequence ID" value="NC_007614.1"/>
</dbReference>
<gene>
    <name evidence="5" type="ORF">SAMN05216403_11522</name>
</gene>
<comment type="similarity">
    <text evidence="4">Belongs to the glutamate--cysteine ligase type 2 family. YbdK subfamily.</text>
</comment>
<dbReference type="GO" id="GO:0042398">
    <property type="term" value="P:modified amino acid biosynthetic process"/>
    <property type="evidence" value="ECO:0007669"/>
    <property type="project" value="InterPro"/>
</dbReference>
<proteinExistence type="inferred from homology"/>
<dbReference type="Proteomes" id="UP000236751">
    <property type="component" value="Unassembled WGS sequence"/>
</dbReference>
<keyword evidence="3 4" id="KW-0067">ATP-binding</keyword>
<evidence type="ECO:0000256" key="1">
    <source>
        <dbReference type="ARBA" id="ARBA00022598"/>
    </source>
</evidence>
<comment type="catalytic activity">
    <reaction evidence="4">
        <text>L-cysteine + L-glutamate + ATP = gamma-L-glutamyl-L-cysteine + ADP + phosphate + H(+)</text>
        <dbReference type="Rhea" id="RHEA:13285"/>
        <dbReference type="ChEBI" id="CHEBI:15378"/>
        <dbReference type="ChEBI" id="CHEBI:29985"/>
        <dbReference type="ChEBI" id="CHEBI:30616"/>
        <dbReference type="ChEBI" id="CHEBI:35235"/>
        <dbReference type="ChEBI" id="CHEBI:43474"/>
        <dbReference type="ChEBI" id="CHEBI:58173"/>
        <dbReference type="ChEBI" id="CHEBI:456216"/>
        <dbReference type="EC" id="6.3.2.2"/>
    </reaction>
</comment>
<dbReference type="SUPFAM" id="SSF55931">
    <property type="entry name" value="Glutamine synthetase/guanido kinase"/>
    <property type="match status" value="1"/>
</dbReference>
<dbReference type="InterPro" id="IPR014746">
    <property type="entry name" value="Gln_synth/guanido_kin_cat_dom"/>
</dbReference>
<dbReference type="PANTHER" id="PTHR36510:SF1">
    <property type="entry name" value="GLUTAMATE--CYSTEINE LIGASE 2-RELATED"/>
    <property type="match status" value="1"/>
</dbReference>
<sequence>MSLMPFAPSRPLSIGVELELQLLGCNDYNLAPSAPEILRRVAKRTHPGEIKPEMTRSMIEINTSVQQEYAGLVTELRALRDVVSEAGCFLNVAVAGGGTHPFQHWSEQKIFDAPRFHYLSELYGYLAKQFTIFGQHVHIGCPGPDEALHLTHMLSRYIPHFIALSASSPFVQGHDTGFASARLNSVFSFPLSGRAPFVLRWNDFEKFFAKMTGTGVVESMKDFYWDIRPKPEFGTIEVRVCDTPLTVEIAASIACYIQAMSRYIMVEQRMAPEEDDYLVYTFNRFQACRFGLEGVFIDPRTHQQRSIREDIMEMLEHISDHARELHAVEAMERIREILIVGNGTSWQRRAYASEHNLADVMQLQAELWMGN</sequence>